<reference evidence="8" key="2">
    <citation type="journal article" date="2017" name="J. Anim. Genet.">
        <title>Multiple reference genome sequences of hot pepper reveal the massive evolution of plant disease resistance genes by retroduplication.</title>
        <authorList>
            <person name="Kim S."/>
            <person name="Park J."/>
            <person name="Yeom S.-I."/>
            <person name="Kim Y.-M."/>
            <person name="Seo E."/>
            <person name="Kim K.-T."/>
            <person name="Kim M.-S."/>
            <person name="Lee J.M."/>
            <person name="Cheong K."/>
            <person name="Shin H.-S."/>
            <person name="Kim S.-B."/>
            <person name="Han K."/>
            <person name="Lee J."/>
            <person name="Park M."/>
            <person name="Lee H.-A."/>
            <person name="Lee H.-Y."/>
            <person name="Lee Y."/>
            <person name="Oh S."/>
            <person name="Lee J.H."/>
            <person name="Choi E."/>
            <person name="Choi E."/>
            <person name="Lee S.E."/>
            <person name="Jeon J."/>
            <person name="Kim H."/>
            <person name="Choi G."/>
            <person name="Song H."/>
            <person name="Lee J."/>
            <person name="Lee S.-C."/>
            <person name="Kwon J.-K."/>
            <person name="Lee H.-Y."/>
            <person name="Koo N."/>
            <person name="Hong Y."/>
            <person name="Kim R.W."/>
            <person name="Kang W.-H."/>
            <person name="Huh J.H."/>
            <person name="Kang B.-C."/>
            <person name="Yang T.-J."/>
            <person name="Lee Y.-H."/>
            <person name="Bennetzen J.L."/>
            <person name="Choi D."/>
        </authorList>
    </citation>
    <scope>NUCLEOTIDE SEQUENCE [LARGE SCALE GENOMIC DNA]</scope>
    <source>
        <strain evidence="8">cv. PBC81</strain>
    </source>
</reference>
<gene>
    <name evidence="7" type="ORF">CQW23_33978</name>
</gene>
<dbReference type="InterPro" id="IPR058922">
    <property type="entry name" value="WHD_DRP"/>
</dbReference>
<keyword evidence="2" id="KW-0547">Nucleotide-binding</keyword>
<proteinExistence type="predicted"/>
<evidence type="ECO:0000313" key="8">
    <source>
        <dbReference type="Proteomes" id="UP000224567"/>
    </source>
</evidence>
<keyword evidence="3" id="KW-0067">ATP-binding</keyword>
<dbReference type="SUPFAM" id="SSF52058">
    <property type="entry name" value="L domain-like"/>
    <property type="match status" value="1"/>
</dbReference>
<dbReference type="AlphaFoldDB" id="A0A2G2V064"/>
<dbReference type="OrthoDB" id="1288111at2759"/>
<evidence type="ECO:0000256" key="2">
    <source>
        <dbReference type="ARBA" id="ARBA00022741"/>
    </source>
</evidence>
<evidence type="ECO:0000256" key="3">
    <source>
        <dbReference type="ARBA" id="ARBA00022840"/>
    </source>
</evidence>
<dbReference type="InterPro" id="IPR032675">
    <property type="entry name" value="LRR_dom_sf"/>
</dbReference>
<dbReference type="InterPro" id="IPR055414">
    <property type="entry name" value="LRR_R13L4/SHOC2-like"/>
</dbReference>
<dbReference type="Gene3D" id="3.80.10.10">
    <property type="entry name" value="Ribonuclease Inhibitor"/>
    <property type="match status" value="1"/>
</dbReference>
<feature type="compositionally biased region" description="Polar residues" evidence="4">
    <location>
        <begin position="54"/>
        <end position="64"/>
    </location>
</feature>
<name>A0A2G2V064_CAPBA</name>
<dbReference type="PANTHER" id="PTHR47186:SF13">
    <property type="entry name" value="DISEASE RESISTANCE PROTEIN RGA3"/>
    <property type="match status" value="1"/>
</dbReference>
<feature type="region of interest" description="Disordered" evidence="4">
    <location>
        <begin position="47"/>
        <end position="71"/>
    </location>
</feature>
<evidence type="ECO:0000259" key="6">
    <source>
        <dbReference type="Pfam" id="PF23598"/>
    </source>
</evidence>
<sequence>MKNENVETAQKLKHSLLPEVERGTFHHFSLKDFAKLGTMTSAEGIDNTGGKHQVLNSSSFNSKQCKGESSKMKVDTDQKACNLKQLWVAEGFFEPEKEVRMEDLANSIFDYLIEKKYVSLSRFDRVTRSVKYKITNVIQPSLRRAPQVGYSVGRVPQDLFLSVRQLRCLSLRQSGISEIPTTVGSLKYLRYLDVSETPIMYLPEYLVFLQTLKLDGCSNLIRLPLHLGKLAQLRHLEFDILGRLNSMPVKIGNLTSLQTLRAFIVEREDGCRIEELKNLNNLNGSFCISGLENVLNCHEAKEAAMKK</sequence>
<feature type="domain" description="Disease resistance protein winged helix" evidence="5">
    <location>
        <begin position="81"/>
        <end position="137"/>
    </location>
</feature>
<organism evidence="7 8">
    <name type="scientific">Capsicum baccatum</name>
    <name type="common">Peruvian pepper</name>
    <dbReference type="NCBI Taxonomy" id="33114"/>
    <lineage>
        <taxon>Eukaryota</taxon>
        <taxon>Viridiplantae</taxon>
        <taxon>Streptophyta</taxon>
        <taxon>Embryophyta</taxon>
        <taxon>Tracheophyta</taxon>
        <taxon>Spermatophyta</taxon>
        <taxon>Magnoliopsida</taxon>
        <taxon>eudicotyledons</taxon>
        <taxon>Gunneridae</taxon>
        <taxon>Pentapetalae</taxon>
        <taxon>asterids</taxon>
        <taxon>lamiids</taxon>
        <taxon>Solanales</taxon>
        <taxon>Solanaceae</taxon>
        <taxon>Solanoideae</taxon>
        <taxon>Capsiceae</taxon>
        <taxon>Capsicum</taxon>
    </lineage>
</organism>
<evidence type="ECO:0000256" key="4">
    <source>
        <dbReference type="SAM" id="MobiDB-lite"/>
    </source>
</evidence>
<feature type="domain" description="Disease resistance R13L4/SHOC-2-like LRR" evidence="6">
    <location>
        <begin position="205"/>
        <end position="282"/>
    </location>
</feature>
<evidence type="ECO:0000259" key="5">
    <source>
        <dbReference type="Pfam" id="PF23559"/>
    </source>
</evidence>
<dbReference type="Pfam" id="PF23559">
    <property type="entry name" value="WHD_DRP"/>
    <property type="match status" value="1"/>
</dbReference>
<protein>
    <submittedName>
        <fullName evidence="7">Uncharacterized protein</fullName>
    </submittedName>
</protein>
<dbReference type="EMBL" id="MLFT02000812">
    <property type="protein sequence ID" value="PHT26411.1"/>
    <property type="molecule type" value="Genomic_DNA"/>
</dbReference>
<evidence type="ECO:0000256" key="1">
    <source>
        <dbReference type="ARBA" id="ARBA00022737"/>
    </source>
</evidence>
<keyword evidence="8" id="KW-1185">Reference proteome</keyword>
<accession>A0A2G2V064</accession>
<dbReference type="Proteomes" id="UP000224567">
    <property type="component" value="Unassembled WGS sequence"/>
</dbReference>
<dbReference type="Pfam" id="PF23598">
    <property type="entry name" value="LRR_14"/>
    <property type="match status" value="1"/>
</dbReference>
<reference evidence="7 8" key="1">
    <citation type="journal article" date="2017" name="Genome Biol.">
        <title>New reference genome sequences of hot pepper reveal the massive evolution of plant disease-resistance genes by retroduplication.</title>
        <authorList>
            <person name="Kim S."/>
            <person name="Park J."/>
            <person name="Yeom S.I."/>
            <person name="Kim Y.M."/>
            <person name="Seo E."/>
            <person name="Kim K.T."/>
            <person name="Kim M.S."/>
            <person name="Lee J.M."/>
            <person name="Cheong K."/>
            <person name="Shin H.S."/>
            <person name="Kim S.B."/>
            <person name="Han K."/>
            <person name="Lee J."/>
            <person name="Park M."/>
            <person name="Lee H.A."/>
            <person name="Lee H.Y."/>
            <person name="Lee Y."/>
            <person name="Oh S."/>
            <person name="Lee J.H."/>
            <person name="Choi E."/>
            <person name="Choi E."/>
            <person name="Lee S.E."/>
            <person name="Jeon J."/>
            <person name="Kim H."/>
            <person name="Choi G."/>
            <person name="Song H."/>
            <person name="Lee J."/>
            <person name="Lee S.C."/>
            <person name="Kwon J.K."/>
            <person name="Lee H.Y."/>
            <person name="Koo N."/>
            <person name="Hong Y."/>
            <person name="Kim R.W."/>
            <person name="Kang W.H."/>
            <person name="Huh J.H."/>
            <person name="Kang B.C."/>
            <person name="Yang T.J."/>
            <person name="Lee Y.H."/>
            <person name="Bennetzen J.L."/>
            <person name="Choi D."/>
        </authorList>
    </citation>
    <scope>NUCLEOTIDE SEQUENCE [LARGE SCALE GENOMIC DNA]</scope>
    <source>
        <strain evidence="8">cv. PBC81</strain>
    </source>
</reference>
<evidence type="ECO:0000313" key="7">
    <source>
        <dbReference type="EMBL" id="PHT26411.1"/>
    </source>
</evidence>
<dbReference type="PANTHER" id="PTHR47186">
    <property type="entry name" value="LEUCINE-RICH REPEAT-CONTAINING PROTEIN 57"/>
    <property type="match status" value="1"/>
</dbReference>
<comment type="caution">
    <text evidence="7">The sequence shown here is derived from an EMBL/GenBank/DDBJ whole genome shotgun (WGS) entry which is preliminary data.</text>
</comment>
<keyword evidence="1" id="KW-0677">Repeat</keyword>